<dbReference type="InterPro" id="IPR032710">
    <property type="entry name" value="NTF2-like_dom_sf"/>
</dbReference>
<evidence type="ECO:0000313" key="2">
    <source>
        <dbReference type="EMBL" id="MDQ7938225.1"/>
    </source>
</evidence>
<dbReference type="Proteomes" id="UP001227831">
    <property type="component" value="Unassembled WGS sequence"/>
</dbReference>
<keyword evidence="3" id="KW-1185">Reference proteome</keyword>
<reference evidence="2 3" key="1">
    <citation type="journal article" date="2023" name="Int. J. Syst. Evol. Microbiol.">
        <title>Lactiplantibacillus brownii sp. nov., a novel psychrotolerant species isolated from sauerkraut.</title>
        <authorList>
            <person name="Heng Y.C."/>
            <person name="Silvaraju S."/>
            <person name="Lee J.K.Y."/>
            <person name="Kittelmann S."/>
        </authorList>
    </citation>
    <scope>NUCLEOTIDE SEQUENCE [LARGE SCALE GENOMIC DNA]</scope>
    <source>
        <strain evidence="2 3">WILCCON 0030</strain>
    </source>
</reference>
<evidence type="ECO:0000259" key="1">
    <source>
        <dbReference type="Pfam" id="PF12680"/>
    </source>
</evidence>
<dbReference type="Gene3D" id="3.10.450.50">
    <property type="match status" value="1"/>
</dbReference>
<accession>A0ABU1AD36</accession>
<comment type="caution">
    <text evidence="2">The sequence shown here is derived from an EMBL/GenBank/DDBJ whole genome shotgun (WGS) entry which is preliminary data.</text>
</comment>
<dbReference type="SUPFAM" id="SSF54427">
    <property type="entry name" value="NTF2-like"/>
    <property type="match status" value="1"/>
</dbReference>
<feature type="domain" description="SnoaL-like" evidence="1">
    <location>
        <begin position="10"/>
        <end position="114"/>
    </location>
</feature>
<dbReference type="RefSeq" id="WP_308703916.1">
    <property type="nucleotide sequence ID" value="NZ_AP027463.1"/>
</dbReference>
<name>A0ABU1AD36_9LACO</name>
<dbReference type="Pfam" id="PF12680">
    <property type="entry name" value="SnoaL_2"/>
    <property type="match status" value="1"/>
</dbReference>
<dbReference type="InterPro" id="IPR037401">
    <property type="entry name" value="SnoaL-like"/>
</dbReference>
<gene>
    <name evidence="2" type="ORF">RA086_11455</name>
</gene>
<organism evidence="2 3">
    <name type="scientific">Lactiplantibacillus brownii</name>
    <dbReference type="NCBI Taxonomy" id="3069269"/>
    <lineage>
        <taxon>Bacteria</taxon>
        <taxon>Bacillati</taxon>
        <taxon>Bacillota</taxon>
        <taxon>Bacilli</taxon>
        <taxon>Lactobacillales</taxon>
        <taxon>Lactobacillaceae</taxon>
        <taxon>Lactiplantibacillus</taxon>
    </lineage>
</organism>
<dbReference type="EMBL" id="JAVCWF010000001">
    <property type="protein sequence ID" value="MDQ7938225.1"/>
    <property type="molecule type" value="Genomic_DNA"/>
</dbReference>
<protein>
    <submittedName>
        <fullName evidence="2">PhzA/PhzB family protein</fullName>
    </submittedName>
</protein>
<proteinExistence type="predicted"/>
<sequence length="136" mass="15304">MTTATKTLKTFLDSINSMDIEKVQAMFADNVTQFVPFAPAGTPDKISGKEKVSQTFGSLPMMFKNMDYSNIEIVETNEDNFAIGFAHADATLVNDMPYDQNYVFYVKTNDAGLIEEYREYMNPVKLNEAISQLSTK</sequence>
<evidence type="ECO:0000313" key="3">
    <source>
        <dbReference type="Proteomes" id="UP001227831"/>
    </source>
</evidence>